<dbReference type="AlphaFoldDB" id="A0A1Y5P4H7"/>
<evidence type="ECO:0000256" key="1">
    <source>
        <dbReference type="SAM" id="MobiDB-lite"/>
    </source>
</evidence>
<accession>A0A1Y5P4H7</accession>
<protein>
    <submittedName>
        <fullName evidence="2">Uncharacterized protein</fullName>
    </submittedName>
</protein>
<organism evidence="2">
    <name type="scientific">uncultured Microbacterium sp</name>
    <dbReference type="NCBI Taxonomy" id="191216"/>
    <lineage>
        <taxon>Bacteria</taxon>
        <taxon>Bacillati</taxon>
        <taxon>Actinomycetota</taxon>
        <taxon>Actinomycetes</taxon>
        <taxon>Micrococcales</taxon>
        <taxon>Microbacteriaceae</taxon>
        <taxon>Microbacterium</taxon>
        <taxon>environmental samples</taxon>
    </lineage>
</organism>
<evidence type="ECO:0000313" key="2">
    <source>
        <dbReference type="EMBL" id="SBS72199.1"/>
    </source>
</evidence>
<name>A0A1Y5P4H7_9MICO</name>
<dbReference type="EMBL" id="FLQR01000006">
    <property type="protein sequence ID" value="SBS72199.1"/>
    <property type="molecule type" value="Genomic_DNA"/>
</dbReference>
<gene>
    <name evidence="2" type="ORF">MIPYR_20472</name>
</gene>
<reference evidence="2" key="1">
    <citation type="submission" date="2016-03" db="EMBL/GenBank/DDBJ databases">
        <authorList>
            <person name="Ploux O."/>
        </authorList>
    </citation>
    <scope>NUCLEOTIDE SEQUENCE</scope>
    <source>
        <strain evidence="2">UC1</strain>
    </source>
</reference>
<feature type="region of interest" description="Disordered" evidence="1">
    <location>
        <begin position="45"/>
        <end position="77"/>
    </location>
</feature>
<sequence>MKSLDTDLAFTIRTIPNRIVRASQRADDPRMPVPTTISPDAQAILRHAGASPIPDPTKDTSGTPGAIAKSPTARTLP</sequence>
<proteinExistence type="predicted"/>